<dbReference type="GO" id="GO:0005886">
    <property type="term" value="C:plasma membrane"/>
    <property type="evidence" value="ECO:0007669"/>
    <property type="project" value="UniProtKB-SubCell"/>
</dbReference>
<sequence length="90" mass="9252">MGILGWIVLGLIAGAIAKAIMPGRDPGGIIITMLLGIIGAILGGFIGRALFGSDIGSFFDLSTWLLAILGSIVVLAVYHLVTSRGHRAHG</sequence>
<comment type="caution">
    <text evidence="8">The sequence shown here is derived from an EMBL/GenBank/DDBJ whole genome shotgun (WGS) entry which is preliminary data.</text>
</comment>
<dbReference type="InterPro" id="IPR007341">
    <property type="entry name" value="Transgly_assoc"/>
</dbReference>
<evidence type="ECO:0000313" key="8">
    <source>
        <dbReference type="EMBL" id="GGP82741.1"/>
    </source>
</evidence>
<organism evidence="8 9">
    <name type="scientific">Saccharothrix coeruleofusca</name>
    <dbReference type="NCBI Taxonomy" id="33919"/>
    <lineage>
        <taxon>Bacteria</taxon>
        <taxon>Bacillati</taxon>
        <taxon>Actinomycetota</taxon>
        <taxon>Actinomycetes</taxon>
        <taxon>Pseudonocardiales</taxon>
        <taxon>Pseudonocardiaceae</taxon>
        <taxon>Saccharothrix</taxon>
    </lineage>
</organism>
<evidence type="ECO:0000256" key="2">
    <source>
        <dbReference type="ARBA" id="ARBA00011006"/>
    </source>
</evidence>
<comment type="subcellular location">
    <subcellularLocation>
        <location evidence="1">Cell membrane</location>
        <topology evidence="1">Multi-pass membrane protein</topology>
    </subcellularLocation>
</comment>
<dbReference type="AlphaFoldDB" id="A0A918ATM1"/>
<dbReference type="Proteomes" id="UP000639606">
    <property type="component" value="Unassembled WGS sequence"/>
</dbReference>
<evidence type="ECO:0000256" key="5">
    <source>
        <dbReference type="ARBA" id="ARBA00022989"/>
    </source>
</evidence>
<feature type="transmembrane region" description="Helical" evidence="7">
    <location>
        <begin position="29"/>
        <end position="51"/>
    </location>
</feature>
<evidence type="ECO:0000256" key="4">
    <source>
        <dbReference type="ARBA" id="ARBA00022692"/>
    </source>
</evidence>
<keyword evidence="4 7" id="KW-0812">Transmembrane</keyword>
<evidence type="ECO:0000313" key="9">
    <source>
        <dbReference type="Proteomes" id="UP000639606"/>
    </source>
</evidence>
<dbReference type="PANTHER" id="PTHR33884:SF3">
    <property type="entry name" value="UPF0410 PROTEIN YMGE"/>
    <property type="match status" value="1"/>
</dbReference>
<dbReference type="PANTHER" id="PTHR33884">
    <property type="entry name" value="UPF0410 PROTEIN YMGE"/>
    <property type="match status" value="1"/>
</dbReference>
<keyword evidence="9" id="KW-1185">Reference proteome</keyword>
<evidence type="ECO:0000256" key="1">
    <source>
        <dbReference type="ARBA" id="ARBA00004651"/>
    </source>
</evidence>
<evidence type="ECO:0000256" key="6">
    <source>
        <dbReference type="ARBA" id="ARBA00023136"/>
    </source>
</evidence>
<dbReference type="RefSeq" id="WP_189227258.1">
    <property type="nucleotide sequence ID" value="NZ_BMRG01000023.1"/>
</dbReference>
<reference evidence="8" key="2">
    <citation type="submission" date="2020-09" db="EMBL/GenBank/DDBJ databases">
        <authorList>
            <person name="Sun Q."/>
            <person name="Ohkuma M."/>
        </authorList>
    </citation>
    <scope>NUCLEOTIDE SEQUENCE</scope>
    <source>
        <strain evidence="8">JCM 3313</strain>
    </source>
</reference>
<name>A0A918ATM1_9PSEU</name>
<proteinExistence type="inferred from homology"/>
<comment type="similarity">
    <text evidence="2">Belongs to the UPF0410 family.</text>
</comment>
<protein>
    <submittedName>
        <fullName evidence="8">Membrane protein</fullName>
    </submittedName>
</protein>
<accession>A0A918ATM1</accession>
<gene>
    <name evidence="8" type="ORF">GCM10010185_65980</name>
</gene>
<dbReference type="EMBL" id="BMRG01000023">
    <property type="protein sequence ID" value="GGP82741.1"/>
    <property type="molecule type" value="Genomic_DNA"/>
</dbReference>
<evidence type="ECO:0000256" key="7">
    <source>
        <dbReference type="SAM" id="Phobius"/>
    </source>
</evidence>
<evidence type="ECO:0000256" key="3">
    <source>
        <dbReference type="ARBA" id="ARBA00022475"/>
    </source>
</evidence>
<dbReference type="Pfam" id="PF04226">
    <property type="entry name" value="Transgly_assoc"/>
    <property type="match status" value="1"/>
</dbReference>
<feature type="transmembrane region" description="Helical" evidence="7">
    <location>
        <begin position="63"/>
        <end position="81"/>
    </location>
</feature>
<reference evidence="8" key="1">
    <citation type="journal article" date="2014" name="Int. J. Syst. Evol. Microbiol.">
        <title>Complete genome sequence of Corynebacterium casei LMG S-19264T (=DSM 44701T), isolated from a smear-ripened cheese.</title>
        <authorList>
            <consortium name="US DOE Joint Genome Institute (JGI-PGF)"/>
            <person name="Walter F."/>
            <person name="Albersmeier A."/>
            <person name="Kalinowski J."/>
            <person name="Ruckert C."/>
        </authorList>
    </citation>
    <scope>NUCLEOTIDE SEQUENCE</scope>
    <source>
        <strain evidence="8">JCM 3313</strain>
    </source>
</reference>
<keyword evidence="3" id="KW-1003">Cell membrane</keyword>
<keyword evidence="6 7" id="KW-0472">Membrane</keyword>
<keyword evidence="5 7" id="KW-1133">Transmembrane helix</keyword>